<reference evidence="1 2" key="1">
    <citation type="journal article" date="2014" name="Genome Biol. Evol.">
        <title>The secreted proteins of Achlya hypogyna and Thraustotheca clavata identify the ancestral oomycete secretome and reveal gene acquisitions by horizontal gene transfer.</title>
        <authorList>
            <person name="Misner I."/>
            <person name="Blouin N."/>
            <person name="Leonard G."/>
            <person name="Richards T.A."/>
            <person name="Lane C.E."/>
        </authorList>
    </citation>
    <scope>NUCLEOTIDE SEQUENCE [LARGE SCALE GENOMIC DNA]</scope>
    <source>
        <strain evidence="1 2">ATCC 34112</strain>
    </source>
</reference>
<organism evidence="1 2">
    <name type="scientific">Thraustotheca clavata</name>
    <dbReference type="NCBI Taxonomy" id="74557"/>
    <lineage>
        <taxon>Eukaryota</taxon>
        <taxon>Sar</taxon>
        <taxon>Stramenopiles</taxon>
        <taxon>Oomycota</taxon>
        <taxon>Saprolegniomycetes</taxon>
        <taxon>Saprolegniales</taxon>
        <taxon>Achlyaceae</taxon>
        <taxon>Thraustotheca</taxon>
    </lineage>
</organism>
<gene>
    <name evidence="1" type="ORF">THRCLA_21726</name>
</gene>
<protein>
    <submittedName>
        <fullName evidence="1">Uncharacterized protein</fullName>
    </submittedName>
</protein>
<dbReference type="Proteomes" id="UP000243217">
    <property type="component" value="Unassembled WGS sequence"/>
</dbReference>
<dbReference type="AlphaFoldDB" id="A0A1V9ZQ87"/>
<keyword evidence="2" id="KW-1185">Reference proteome</keyword>
<name>A0A1V9ZQ87_9STRA</name>
<accession>A0A1V9ZQ87</accession>
<sequence length="197" mass="23165">MKYYPLTNLNITDSQQVSIKNMVLRSSLTTLYYDHAKVEIYEFFTNITSLDLTIGKVTPWPGVIDLYVVLIGLKYIKLIHKTRVLEGSKLVSIHQNLPTTITQLYVSQRQNEDIIVILPEQRTQKYHDFVLLLFHKYSENTNIYNNSVESITNRDWRSLTFLYPIYKLWATTHANICSQLEFLCVYDSYLNLNLELE</sequence>
<proteinExistence type="predicted"/>
<dbReference type="EMBL" id="JNBS01001742">
    <property type="protein sequence ID" value="OQS00188.1"/>
    <property type="molecule type" value="Genomic_DNA"/>
</dbReference>
<evidence type="ECO:0000313" key="2">
    <source>
        <dbReference type="Proteomes" id="UP000243217"/>
    </source>
</evidence>
<comment type="caution">
    <text evidence="1">The sequence shown here is derived from an EMBL/GenBank/DDBJ whole genome shotgun (WGS) entry which is preliminary data.</text>
</comment>
<evidence type="ECO:0000313" key="1">
    <source>
        <dbReference type="EMBL" id="OQS00188.1"/>
    </source>
</evidence>